<dbReference type="EMBL" id="OZ034821">
    <property type="protein sequence ID" value="CAL1407236.1"/>
    <property type="molecule type" value="Genomic_DNA"/>
</dbReference>
<reference evidence="3 4" key="1">
    <citation type="submission" date="2024-04" db="EMBL/GenBank/DDBJ databases">
        <authorList>
            <person name="Fracassetti M."/>
        </authorList>
    </citation>
    <scope>NUCLEOTIDE SEQUENCE [LARGE SCALE GENOMIC DNA]</scope>
</reference>
<evidence type="ECO:0000256" key="1">
    <source>
        <dbReference type="SAM" id="SignalP"/>
    </source>
</evidence>
<evidence type="ECO:0000313" key="4">
    <source>
        <dbReference type="Proteomes" id="UP001497516"/>
    </source>
</evidence>
<sequence length="104" mass="12059">MLASFLVLHCFFFHFRVSVCVPDAVFFYYTVSITYEDKRLVEGKGIGRKLLDKLYQTYSSVFVGKTFAYDGDKTLHYWNSTGEKQEFIVVLKDYIAKGEQESPS</sequence>
<accession>A0AAV2G9U2</accession>
<dbReference type="Pfam" id="PF16486">
    <property type="entry name" value="ArgoN"/>
    <property type="match status" value="1"/>
</dbReference>
<proteinExistence type="predicted"/>
<feature type="domain" description="Protein argonaute N-terminal" evidence="2">
    <location>
        <begin position="14"/>
        <end position="94"/>
    </location>
</feature>
<dbReference type="InterPro" id="IPR032474">
    <property type="entry name" value="Argonaute_N"/>
</dbReference>
<evidence type="ECO:0000313" key="3">
    <source>
        <dbReference type="EMBL" id="CAL1407236.1"/>
    </source>
</evidence>
<keyword evidence="4" id="KW-1185">Reference proteome</keyword>
<organism evidence="3 4">
    <name type="scientific">Linum trigynum</name>
    <dbReference type="NCBI Taxonomy" id="586398"/>
    <lineage>
        <taxon>Eukaryota</taxon>
        <taxon>Viridiplantae</taxon>
        <taxon>Streptophyta</taxon>
        <taxon>Embryophyta</taxon>
        <taxon>Tracheophyta</taxon>
        <taxon>Spermatophyta</taxon>
        <taxon>Magnoliopsida</taxon>
        <taxon>eudicotyledons</taxon>
        <taxon>Gunneridae</taxon>
        <taxon>Pentapetalae</taxon>
        <taxon>rosids</taxon>
        <taxon>fabids</taxon>
        <taxon>Malpighiales</taxon>
        <taxon>Linaceae</taxon>
        <taxon>Linum</taxon>
    </lineage>
</organism>
<protein>
    <recommendedName>
        <fullName evidence="2">Protein argonaute N-terminal domain-containing protein</fullName>
    </recommendedName>
</protein>
<evidence type="ECO:0000259" key="2">
    <source>
        <dbReference type="Pfam" id="PF16486"/>
    </source>
</evidence>
<dbReference type="AlphaFoldDB" id="A0AAV2G9U2"/>
<feature type="signal peptide" evidence="1">
    <location>
        <begin position="1"/>
        <end position="20"/>
    </location>
</feature>
<name>A0AAV2G9U2_9ROSI</name>
<keyword evidence="1" id="KW-0732">Signal</keyword>
<gene>
    <name evidence="3" type="ORF">LTRI10_LOCUS46915</name>
</gene>
<feature type="chain" id="PRO_5043999256" description="Protein argonaute N-terminal domain-containing protein" evidence="1">
    <location>
        <begin position="21"/>
        <end position="104"/>
    </location>
</feature>
<dbReference type="Proteomes" id="UP001497516">
    <property type="component" value="Chromosome 8"/>
</dbReference>